<dbReference type="OMA" id="GMEIPLF"/>
<feature type="transmembrane region" description="Helical" evidence="5">
    <location>
        <begin position="318"/>
        <end position="335"/>
    </location>
</feature>
<proteinExistence type="predicted"/>
<feature type="transmembrane region" description="Helical" evidence="5">
    <location>
        <begin position="375"/>
        <end position="398"/>
    </location>
</feature>
<feature type="transmembrane region" description="Helical" evidence="5">
    <location>
        <begin position="120"/>
        <end position="146"/>
    </location>
</feature>
<dbReference type="SUPFAM" id="SSF103473">
    <property type="entry name" value="MFS general substrate transporter"/>
    <property type="match status" value="1"/>
</dbReference>
<dbReference type="GeneID" id="111250303"/>
<evidence type="ECO:0000256" key="1">
    <source>
        <dbReference type="ARBA" id="ARBA00004141"/>
    </source>
</evidence>
<dbReference type="Pfam" id="PF07690">
    <property type="entry name" value="MFS_1"/>
    <property type="match status" value="1"/>
</dbReference>
<dbReference type="AlphaFoldDB" id="A0A7M7KC89"/>
<name>A0A7M7KC89_VARDE</name>
<evidence type="ECO:0000256" key="4">
    <source>
        <dbReference type="ARBA" id="ARBA00023136"/>
    </source>
</evidence>
<evidence type="ECO:0000256" key="3">
    <source>
        <dbReference type="ARBA" id="ARBA00022989"/>
    </source>
</evidence>
<dbReference type="KEGG" id="vde:111250303"/>
<dbReference type="InterPro" id="IPR011701">
    <property type="entry name" value="MFS"/>
</dbReference>
<feature type="transmembrane region" description="Helical" evidence="5">
    <location>
        <begin position="62"/>
        <end position="81"/>
    </location>
</feature>
<feature type="transmembrane region" description="Helical" evidence="5">
    <location>
        <begin position="158"/>
        <end position="179"/>
    </location>
</feature>
<dbReference type="PANTHER" id="PTHR23507:SF1">
    <property type="entry name" value="FI18259P1-RELATED"/>
    <property type="match status" value="1"/>
</dbReference>
<evidence type="ECO:0000256" key="5">
    <source>
        <dbReference type="SAM" id="Phobius"/>
    </source>
</evidence>
<feature type="domain" description="Major facilitator superfamily (MFS) profile" evidence="6">
    <location>
        <begin position="12"/>
        <end position="432"/>
    </location>
</feature>
<dbReference type="GO" id="GO:0016020">
    <property type="term" value="C:membrane"/>
    <property type="evidence" value="ECO:0007669"/>
    <property type="project" value="UniProtKB-SubCell"/>
</dbReference>
<accession>A0A7M7KC89</accession>
<keyword evidence="3 5" id="KW-1133">Transmembrane helix</keyword>
<protein>
    <recommendedName>
        <fullName evidence="6">Major facilitator superfamily (MFS) profile domain-containing protein</fullName>
    </recommendedName>
</protein>
<feature type="transmembrane region" description="Helical" evidence="5">
    <location>
        <begin position="288"/>
        <end position="311"/>
    </location>
</feature>
<organism evidence="7 8">
    <name type="scientific">Varroa destructor</name>
    <name type="common">Honeybee mite</name>
    <dbReference type="NCBI Taxonomy" id="109461"/>
    <lineage>
        <taxon>Eukaryota</taxon>
        <taxon>Metazoa</taxon>
        <taxon>Ecdysozoa</taxon>
        <taxon>Arthropoda</taxon>
        <taxon>Chelicerata</taxon>
        <taxon>Arachnida</taxon>
        <taxon>Acari</taxon>
        <taxon>Parasitiformes</taxon>
        <taxon>Mesostigmata</taxon>
        <taxon>Gamasina</taxon>
        <taxon>Dermanyssoidea</taxon>
        <taxon>Varroidae</taxon>
        <taxon>Varroa</taxon>
    </lineage>
</organism>
<keyword evidence="8" id="KW-1185">Reference proteome</keyword>
<dbReference type="EnsemblMetazoa" id="XM_022805329">
    <property type="protein sequence ID" value="XP_022661064"/>
    <property type="gene ID" value="LOC111250303"/>
</dbReference>
<evidence type="ECO:0000313" key="8">
    <source>
        <dbReference type="Proteomes" id="UP000594260"/>
    </source>
</evidence>
<evidence type="ECO:0000259" key="6">
    <source>
        <dbReference type="PROSITE" id="PS50850"/>
    </source>
</evidence>
<feature type="transmembrane region" description="Helical" evidence="5">
    <location>
        <begin position="404"/>
        <end position="427"/>
    </location>
</feature>
<dbReference type="Gene3D" id="1.20.1250.20">
    <property type="entry name" value="MFS general substrate transporter like domains"/>
    <property type="match status" value="1"/>
</dbReference>
<dbReference type="Proteomes" id="UP000594260">
    <property type="component" value="Unplaced"/>
</dbReference>
<feature type="transmembrane region" description="Helical" evidence="5">
    <location>
        <begin position="7"/>
        <end position="25"/>
    </location>
</feature>
<feature type="transmembrane region" description="Helical" evidence="5">
    <location>
        <begin position="246"/>
        <end position="268"/>
    </location>
</feature>
<comment type="subcellular location">
    <subcellularLocation>
        <location evidence="1">Membrane</location>
        <topology evidence="1">Multi-pass membrane protein</topology>
    </subcellularLocation>
</comment>
<evidence type="ECO:0000313" key="7">
    <source>
        <dbReference type="EnsemblMetazoa" id="XP_022661064"/>
    </source>
</evidence>
<sequence>MGVTIRVLRYVVEPVLFLTFMTMYMEISVVQSLIAKKYCLLKFSNCDNVTSSNHIKTANPYYTAYNTELSLLVLLVGLWFGSWADKYGRKRMMIVPSVGSILSTLNFITASYFIKESPLVLMISAGVIGLSTGTLGVSATCFGLVSDVTSSEHRSTRIAVMEAMIFTGGALGFYVAGFMLKYSNFVVTFTFELVIHVIILLYIIIVVREPERSRQHELSTTSVLSLHHVMSMGRTVTRPRENNYRFVLILLLVSSLMLSYGTAAITYITMSFVQLPPLRWDSTNYSFFHGQLIAVQGCAIVFGLPVCLRFFRMKDTTSGFLGALSRFCGLFWMSIASRAWMMYLTVFVLSMSEFAMPSIRSIISKIVGPNEKAQVFAFMSALQSFAFMTGSLLFLGLFPMTKDFFPGFVFALAACFQIIPVLSFIYLHFTLDANALSVPLRTEEEIPRCESTEDSVAES</sequence>
<feature type="transmembrane region" description="Helical" evidence="5">
    <location>
        <begin position="341"/>
        <end position="363"/>
    </location>
</feature>
<feature type="transmembrane region" description="Helical" evidence="5">
    <location>
        <begin position="93"/>
        <end position="114"/>
    </location>
</feature>
<keyword evidence="2 5" id="KW-0812">Transmembrane</keyword>
<dbReference type="OrthoDB" id="419734at2759"/>
<keyword evidence="4 5" id="KW-0472">Membrane</keyword>
<evidence type="ECO:0000256" key="2">
    <source>
        <dbReference type="ARBA" id="ARBA00022692"/>
    </source>
</evidence>
<dbReference type="PANTHER" id="PTHR23507">
    <property type="entry name" value="ZGC:174356"/>
    <property type="match status" value="1"/>
</dbReference>
<dbReference type="InterPro" id="IPR020846">
    <property type="entry name" value="MFS_dom"/>
</dbReference>
<dbReference type="PROSITE" id="PS50850">
    <property type="entry name" value="MFS"/>
    <property type="match status" value="1"/>
</dbReference>
<reference evidence="7" key="1">
    <citation type="submission" date="2021-01" db="UniProtKB">
        <authorList>
            <consortium name="EnsemblMetazoa"/>
        </authorList>
    </citation>
    <scope>IDENTIFICATION</scope>
</reference>
<dbReference type="GO" id="GO:0022857">
    <property type="term" value="F:transmembrane transporter activity"/>
    <property type="evidence" value="ECO:0007669"/>
    <property type="project" value="InterPro"/>
</dbReference>
<dbReference type="InParanoid" id="A0A7M7KC89"/>
<dbReference type="InterPro" id="IPR036259">
    <property type="entry name" value="MFS_trans_sf"/>
</dbReference>
<feature type="transmembrane region" description="Helical" evidence="5">
    <location>
        <begin position="185"/>
        <end position="207"/>
    </location>
</feature>
<dbReference type="RefSeq" id="XP_022661064.1">
    <property type="nucleotide sequence ID" value="XM_022805329.1"/>
</dbReference>